<gene>
    <name evidence="2" type="ORF">AB6D66_00790</name>
</gene>
<evidence type="ECO:0000313" key="2">
    <source>
        <dbReference type="EMBL" id="MEZ8719582.1"/>
    </source>
</evidence>
<evidence type="ECO:0000313" key="3">
    <source>
        <dbReference type="Proteomes" id="UP001570071"/>
    </source>
</evidence>
<organism evidence="2 3">
    <name type="scientific">Vibrio pomeroyi</name>
    <dbReference type="NCBI Taxonomy" id="198832"/>
    <lineage>
        <taxon>Bacteria</taxon>
        <taxon>Pseudomonadati</taxon>
        <taxon>Pseudomonadota</taxon>
        <taxon>Gammaproteobacteria</taxon>
        <taxon>Vibrionales</taxon>
        <taxon>Vibrionaceae</taxon>
        <taxon>Vibrio</taxon>
    </lineage>
</organism>
<dbReference type="Proteomes" id="UP001570071">
    <property type="component" value="Unassembled WGS sequence"/>
</dbReference>
<dbReference type="EMBL" id="JBFSSG010000001">
    <property type="protein sequence ID" value="MEZ8719582.1"/>
    <property type="molecule type" value="Genomic_DNA"/>
</dbReference>
<dbReference type="RefSeq" id="WP_269337604.1">
    <property type="nucleotide sequence ID" value="NZ_JBFSSG010000001.1"/>
</dbReference>
<dbReference type="Pfam" id="PF05816">
    <property type="entry name" value="TelA"/>
    <property type="match status" value="1"/>
</dbReference>
<evidence type="ECO:0000256" key="1">
    <source>
        <dbReference type="ARBA" id="ARBA00005541"/>
    </source>
</evidence>
<name>A0ABV4MR11_9VIBR</name>
<comment type="similarity">
    <text evidence="1">Belongs to the TelA family.</text>
</comment>
<dbReference type="PANTHER" id="PTHR38432:SF1">
    <property type="entry name" value="TELA-LIKE PROTEIN SAOUHSC_01408"/>
    <property type="match status" value="1"/>
</dbReference>
<dbReference type="PANTHER" id="PTHR38432">
    <property type="entry name" value="TELA-LIKE PROTEIN SAOUHSC_01408"/>
    <property type="match status" value="1"/>
</dbReference>
<keyword evidence="3" id="KW-1185">Reference proteome</keyword>
<reference evidence="2 3" key="1">
    <citation type="journal article" date="2024" name="ISME J.">
        <title>Tailless and filamentous prophages are predominant in marine Vibrio.</title>
        <authorList>
            <person name="Steensen K."/>
            <person name="Seneca J."/>
            <person name="Bartlau N."/>
            <person name="Yu X.A."/>
            <person name="Hussain F.A."/>
            <person name="Polz M.F."/>
        </authorList>
    </citation>
    <scope>NUCLEOTIDE SEQUENCE [LARGE SCALE GENOMIC DNA]</scope>
    <source>
        <strain evidence="2 3">10N.239.312.F12</strain>
    </source>
</reference>
<accession>A0ABV4MR11</accession>
<comment type="caution">
    <text evidence="2">The sequence shown here is derived from an EMBL/GenBank/DDBJ whole genome shotgun (WGS) entry which is preliminary data.</text>
</comment>
<dbReference type="InterPro" id="IPR008863">
    <property type="entry name" value="Toxic_anion-R_TelA"/>
</dbReference>
<sequence>MNTQVTMDKPLTLPTMQAVQEVIVPSNTQQHVSVEVKSTADQWIDRVIAIDAKDLDAQTNVSREIKSLGGNVEAELVEQSKLLQAPMSELMADADNGGDVAQDLLKLEEYARKVDPNGYDFTNVSGFRQFLSYLGLPTPMHQWIAKYQSTGSIIDSIEKGLRQGKEKLERDNLTLKDDQVRYRKCLFGLDGYIEFAQYVDTAIEEKLATVTDEDQQRFLRDEVLFPVRQRHQDLMTSKGVYQQAWVTSEFIIKTNEELVRGVDRALKHTLIALGVASSLAIALARQKKVLVALNSSKEVTEKMIGDISDRLLTQGTAIMAQASEPYIQVEVMKSAFSKTLQAMDEVSKYRSDAIQSMKVGINDMKEMTSEMDKNIQRIEQGQQVKEEFKVILK</sequence>
<proteinExistence type="inferred from homology"/>
<protein>
    <submittedName>
        <fullName evidence="2">Toxic anion resistance protein</fullName>
    </submittedName>
</protein>